<proteinExistence type="predicted"/>
<protein>
    <recommendedName>
        <fullName evidence="2">U-box domain-containing protein</fullName>
    </recommendedName>
</protein>
<accession>A0AAV9A6H0</accession>
<comment type="caution">
    <text evidence="3">The sequence shown here is derived from an EMBL/GenBank/DDBJ whole genome shotgun (WGS) entry which is preliminary data.</text>
</comment>
<dbReference type="InterPro" id="IPR058678">
    <property type="entry name" value="ARM_PUB"/>
</dbReference>
<dbReference type="AlphaFoldDB" id="A0AAV9A6H0"/>
<evidence type="ECO:0000259" key="2">
    <source>
        <dbReference type="Pfam" id="PF25598"/>
    </source>
</evidence>
<feature type="domain" description="U-box" evidence="2">
    <location>
        <begin position="24"/>
        <end position="293"/>
    </location>
</feature>
<dbReference type="EMBL" id="JAUJYN010000012">
    <property type="protein sequence ID" value="KAK1259817.1"/>
    <property type="molecule type" value="Genomic_DNA"/>
</dbReference>
<dbReference type="PANTHER" id="PTHR23315:SF254">
    <property type="entry name" value="KINESIN-ASSOCIATED PROTEIN"/>
    <property type="match status" value="1"/>
</dbReference>
<organism evidence="3 4">
    <name type="scientific">Acorus gramineus</name>
    <name type="common">Dwarf sweet flag</name>
    <dbReference type="NCBI Taxonomy" id="55184"/>
    <lineage>
        <taxon>Eukaryota</taxon>
        <taxon>Viridiplantae</taxon>
        <taxon>Streptophyta</taxon>
        <taxon>Embryophyta</taxon>
        <taxon>Tracheophyta</taxon>
        <taxon>Spermatophyta</taxon>
        <taxon>Magnoliopsida</taxon>
        <taxon>Liliopsida</taxon>
        <taxon>Acoraceae</taxon>
        <taxon>Acorus</taxon>
    </lineage>
</organism>
<dbReference type="InterPro" id="IPR011989">
    <property type="entry name" value="ARM-like"/>
</dbReference>
<name>A0AAV9A6H0_ACOGR</name>
<dbReference type="SUPFAM" id="SSF48371">
    <property type="entry name" value="ARM repeat"/>
    <property type="match status" value="1"/>
</dbReference>
<evidence type="ECO:0000313" key="3">
    <source>
        <dbReference type="EMBL" id="KAK1259817.1"/>
    </source>
</evidence>
<keyword evidence="1" id="KW-0833">Ubl conjugation pathway</keyword>
<dbReference type="Pfam" id="PF25598">
    <property type="entry name" value="ARM_PUB"/>
    <property type="match status" value="1"/>
</dbReference>
<dbReference type="Proteomes" id="UP001179952">
    <property type="component" value="Unassembled WGS sequence"/>
</dbReference>
<evidence type="ECO:0000313" key="4">
    <source>
        <dbReference type="Proteomes" id="UP001179952"/>
    </source>
</evidence>
<gene>
    <name evidence="3" type="ORF">QJS04_geneDACA005603</name>
</gene>
<sequence length="309" mass="33331">MPPSHQTEESIRELLSDVMLDFPDTQHRALQTLSSLTKVSSLNRNLVAQHPDSIPAFLSLSESSSTTPTTRALALSILFNLSLNPNLKRPIASNPDLIPHLNSIILNPYSSPQLNKLAASLICSLAMLDKNKAGFGVLGTVSAIIKALEASATNAIHHLLSSLTELCQFHGNCTVAVRCGVVPVLMRMVGGAADDRLGSSLAVLSLLARFEEGIGAIREKEGVVGMLVESLKRGCMASKESATEILLRLLEEEELMREAVVSMPEFPTLLADLSIRGSAKAREKVGVLMRKMMEADLDCYVEGNPLVLH</sequence>
<dbReference type="PANTHER" id="PTHR23315">
    <property type="entry name" value="U BOX DOMAIN-CONTAINING"/>
    <property type="match status" value="1"/>
</dbReference>
<reference evidence="3" key="1">
    <citation type="journal article" date="2023" name="Nat. Commun.">
        <title>Diploid and tetraploid genomes of Acorus and the evolution of monocots.</title>
        <authorList>
            <person name="Ma L."/>
            <person name="Liu K.W."/>
            <person name="Li Z."/>
            <person name="Hsiao Y.Y."/>
            <person name="Qi Y."/>
            <person name="Fu T."/>
            <person name="Tang G.D."/>
            <person name="Zhang D."/>
            <person name="Sun W.H."/>
            <person name="Liu D.K."/>
            <person name="Li Y."/>
            <person name="Chen G.Z."/>
            <person name="Liu X.D."/>
            <person name="Liao X.Y."/>
            <person name="Jiang Y.T."/>
            <person name="Yu X."/>
            <person name="Hao Y."/>
            <person name="Huang J."/>
            <person name="Zhao X.W."/>
            <person name="Ke S."/>
            <person name="Chen Y.Y."/>
            <person name="Wu W.L."/>
            <person name="Hsu J.L."/>
            <person name="Lin Y.F."/>
            <person name="Huang M.D."/>
            <person name="Li C.Y."/>
            <person name="Huang L."/>
            <person name="Wang Z.W."/>
            <person name="Zhao X."/>
            <person name="Zhong W.Y."/>
            <person name="Peng D.H."/>
            <person name="Ahmad S."/>
            <person name="Lan S."/>
            <person name="Zhang J.S."/>
            <person name="Tsai W.C."/>
            <person name="Van de Peer Y."/>
            <person name="Liu Z.J."/>
        </authorList>
    </citation>
    <scope>NUCLEOTIDE SEQUENCE</scope>
    <source>
        <strain evidence="3">SCP</strain>
    </source>
</reference>
<reference evidence="3" key="2">
    <citation type="submission" date="2023-06" db="EMBL/GenBank/DDBJ databases">
        <authorList>
            <person name="Ma L."/>
            <person name="Liu K.-W."/>
            <person name="Li Z."/>
            <person name="Hsiao Y.-Y."/>
            <person name="Qi Y."/>
            <person name="Fu T."/>
            <person name="Tang G."/>
            <person name="Zhang D."/>
            <person name="Sun W.-H."/>
            <person name="Liu D.-K."/>
            <person name="Li Y."/>
            <person name="Chen G.-Z."/>
            <person name="Liu X.-D."/>
            <person name="Liao X.-Y."/>
            <person name="Jiang Y.-T."/>
            <person name="Yu X."/>
            <person name="Hao Y."/>
            <person name="Huang J."/>
            <person name="Zhao X.-W."/>
            <person name="Ke S."/>
            <person name="Chen Y.-Y."/>
            <person name="Wu W.-L."/>
            <person name="Hsu J.-L."/>
            <person name="Lin Y.-F."/>
            <person name="Huang M.-D."/>
            <person name="Li C.-Y."/>
            <person name="Huang L."/>
            <person name="Wang Z.-W."/>
            <person name="Zhao X."/>
            <person name="Zhong W.-Y."/>
            <person name="Peng D.-H."/>
            <person name="Ahmad S."/>
            <person name="Lan S."/>
            <person name="Zhang J.-S."/>
            <person name="Tsai W.-C."/>
            <person name="Van De Peer Y."/>
            <person name="Liu Z.-J."/>
        </authorList>
    </citation>
    <scope>NUCLEOTIDE SEQUENCE</scope>
    <source>
        <strain evidence="3">SCP</strain>
        <tissue evidence="3">Leaves</tissue>
    </source>
</reference>
<keyword evidence="4" id="KW-1185">Reference proteome</keyword>
<dbReference type="InterPro" id="IPR016024">
    <property type="entry name" value="ARM-type_fold"/>
</dbReference>
<dbReference type="Gene3D" id="1.25.10.10">
    <property type="entry name" value="Leucine-rich Repeat Variant"/>
    <property type="match status" value="1"/>
</dbReference>
<evidence type="ECO:0000256" key="1">
    <source>
        <dbReference type="ARBA" id="ARBA00022786"/>
    </source>
</evidence>